<dbReference type="PRINTS" id="PR01790">
    <property type="entry name" value="SMP30FAMILY"/>
</dbReference>
<feature type="active site" description="Proton donor/acceptor" evidence="2">
    <location>
        <position position="233"/>
    </location>
</feature>
<keyword evidence="3" id="KW-0479">Metal-binding</keyword>
<comment type="similarity">
    <text evidence="1">Belongs to the SMP-30/CGR1 family.</text>
</comment>
<dbReference type="InterPro" id="IPR013658">
    <property type="entry name" value="SGL"/>
</dbReference>
<protein>
    <submittedName>
        <fullName evidence="5">6-deoxy-6-sulfogluconolactonase</fullName>
        <ecNumber evidence="5">3.1.1.99</ecNumber>
    </submittedName>
</protein>
<dbReference type="GO" id="GO:0019853">
    <property type="term" value="P:L-ascorbic acid biosynthetic process"/>
    <property type="evidence" value="ECO:0007669"/>
    <property type="project" value="TreeGrafter"/>
</dbReference>
<dbReference type="EMBL" id="VJOO01000006">
    <property type="protein sequence ID" value="TSE37422.1"/>
    <property type="molecule type" value="Genomic_DNA"/>
</dbReference>
<name>A0A554XNL4_9BURK</name>
<evidence type="ECO:0000256" key="1">
    <source>
        <dbReference type="ARBA" id="ARBA00008853"/>
    </source>
</evidence>
<accession>A0A554XNL4</accession>
<dbReference type="SUPFAM" id="SSF63829">
    <property type="entry name" value="Calcium-dependent phosphotriesterase"/>
    <property type="match status" value="1"/>
</dbReference>
<feature type="domain" description="SMP-30/Gluconolactonase/LRE-like region" evidence="4">
    <location>
        <begin position="30"/>
        <end position="292"/>
    </location>
</feature>
<evidence type="ECO:0000259" key="4">
    <source>
        <dbReference type="Pfam" id="PF08450"/>
    </source>
</evidence>
<feature type="binding site" evidence="3">
    <location>
        <position position="233"/>
    </location>
    <ligand>
        <name>a divalent metal cation</name>
        <dbReference type="ChEBI" id="CHEBI:60240"/>
    </ligand>
</feature>
<sequence length="326" mass="36055">MATTPPPDADGDAAGMGGWTCLTPPVCAHGESPVWRGLEDRLYWIDAGLQRLWRLHVPSGRSEFRELPQAPGALVPCRRGGWLIALRDGIYHLSDWTLPLERIADAPYDARRVCFNDGKCDPWGRFWVGSSVDARDRPDAALYCLRARDRQRPELALIQSGVYTFNGLAWAPDGKLLYWADSHGHAVYTLPMVSAGQWPPVLGMRLLLKRFDARPADWRFEQDLGQGYGGRPDGAAIDSAGNYWVAMFEGARVLCLSPSGQILADWPVPAQCPTMVCFGGPDLRTLFVTTARQRRSAAELAHYPHSGAVFARRVATPGLPPATYWD</sequence>
<dbReference type="GO" id="GO:0004341">
    <property type="term" value="F:gluconolactonase activity"/>
    <property type="evidence" value="ECO:0007669"/>
    <property type="project" value="TreeGrafter"/>
</dbReference>
<dbReference type="EC" id="3.1.1.99" evidence="5"/>
<dbReference type="InterPro" id="IPR011042">
    <property type="entry name" value="6-blade_b-propeller_TolB-like"/>
</dbReference>
<dbReference type="AlphaFoldDB" id="A0A554XNL4"/>
<evidence type="ECO:0000256" key="2">
    <source>
        <dbReference type="PIRSR" id="PIRSR605511-1"/>
    </source>
</evidence>
<evidence type="ECO:0000256" key="3">
    <source>
        <dbReference type="PIRSR" id="PIRSR605511-2"/>
    </source>
</evidence>
<comment type="cofactor">
    <cofactor evidence="3">
        <name>Zn(2+)</name>
        <dbReference type="ChEBI" id="CHEBI:29105"/>
    </cofactor>
    <text evidence="3">Binds 1 divalent metal cation per subunit.</text>
</comment>
<dbReference type="Proteomes" id="UP000316388">
    <property type="component" value="Unassembled WGS sequence"/>
</dbReference>
<proteinExistence type="inferred from homology"/>
<dbReference type="Gene3D" id="2.120.10.30">
    <property type="entry name" value="TolB, C-terminal domain"/>
    <property type="match status" value="1"/>
</dbReference>
<dbReference type="GO" id="GO:0005509">
    <property type="term" value="F:calcium ion binding"/>
    <property type="evidence" value="ECO:0007669"/>
    <property type="project" value="TreeGrafter"/>
</dbReference>
<keyword evidence="3" id="KW-0862">Zinc</keyword>
<keyword evidence="5" id="KW-0378">Hydrolase</keyword>
<feature type="binding site" evidence="3">
    <location>
        <position position="166"/>
    </location>
    <ligand>
        <name>a divalent metal cation</name>
        <dbReference type="ChEBI" id="CHEBI:60240"/>
    </ligand>
</feature>
<dbReference type="RefSeq" id="WP_260682265.1">
    <property type="nucleotide sequence ID" value="NZ_VJOO01000006.1"/>
</dbReference>
<feature type="binding site" evidence="3">
    <location>
        <position position="31"/>
    </location>
    <ligand>
        <name>a divalent metal cation</name>
        <dbReference type="ChEBI" id="CHEBI:60240"/>
    </ligand>
</feature>
<evidence type="ECO:0000313" key="5">
    <source>
        <dbReference type="EMBL" id="TSE37422.1"/>
    </source>
</evidence>
<dbReference type="InterPro" id="IPR005511">
    <property type="entry name" value="SMP-30"/>
</dbReference>
<gene>
    <name evidence="5" type="ORF">Tfont_00937</name>
</gene>
<evidence type="ECO:0000313" key="6">
    <source>
        <dbReference type="Proteomes" id="UP000316388"/>
    </source>
</evidence>
<dbReference type="Pfam" id="PF08450">
    <property type="entry name" value="SGL"/>
    <property type="match status" value="1"/>
</dbReference>
<organism evidence="5 6">
    <name type="scientific">Tepidimonas fonticaldi</name>
    <dbReference type="NCBI Taxonomy" id="1101373"/>
    <lineage>
        <taxon>Bacteria</taxon>
        <taxon>Pseudomonadati</taxon>
        <taxon>Pseudomonadota</taxon>
        <taxon>Betaproteobacteria</taxon>
        <taxon>Burkholderiales</taxon>
        <taxon>Tepidimonas</taxon>
    </lineage>
</organism>
<dbReference type="PANTHER" id="PTHR10907:SF47">
    <property type="entry name" value="REGUCALCIN"/>
    <property type="match status" value="1"/>
</dbReference>
<feature type="binding site" evidence="3">
    <location>
        <position position="116"/>
    </location>
    <ligand>
        <name>substrate</name>
    </ligand>
</feature>
<dbReference type="PANTHER" id="PTHR10907">
    <property type="entry name" value="REGUCALCIN"/>
    <property type="match status" value="1"/>
</dbReference>
<reference evidence="5 6" key="1">
    <citation type="submission" date="2019-07" db="EMBL/GenBank/DDBJ databases">
        <title>Tepidimonas fonticaldi AT-A2 draft genome.</title>
        <authorList>
            <person name="Da Costa M.S."/>
            <person name="Froufe H.J.C."/>
            <person name="Egas C."/>
            <person name="Albuquerque L."/>
        </authorList>
    </citation>
    <scope>NUCLEOTIDE SEQUENCE [LARGE SCALE GENOMIC DNA]</scope>
    <source>
        <strain evidence="5 6">AT-A2</strain>
    </source>
</reference>
<comment type="caution">
    <text evidence="5">The sequence shown here is derived from an EMBL/GenBank/DDBJ whole genome shotgun (WGS) entry which is preliminary data.</text>
</comment>